<evidence type="ECO:0000259" key="3">
    <source>
        <dbReference type="PROSITE" id="PS50835"/>
    </source>
</evidence>
<keyword evidence="4" id="KW-1185">Reference proteome</keyword>
<sequence>MNQRDAGDSARLALHGPTKLTEHMFITYGGLLVIFLQICQSQASAISADASLLLASRPDFGDEVTTVGTYTEVFCNHTHPAYCTTTLSSDNKNHTIARAVPLTNAAFLCPALDNQTDPAASISWFYMEPTTTNLIGTYTVATKSANTTWTADGSYTVLTDGGLLLTNVHRKLVERYVCIIHPANEEIEDDPTLHPDNYVLFRLDYSSWYSHTIFNSVFYGAIVTSMTLCGVTFLINLLWIVVQRGGLWFIRRHERESRVHAMMQAVEMYRQRQIQNLQETYARNANMVREHYHQQVEQIREAYTTQITRLRDYRQARMDNVTSHLENVRDHYNLQLTRMREYGSRHADQLMENYERQLNRVRTFSLQQRLKMIRQYNLKQRHVNRLFPNSNTAAQSEPEGPDFNVILDETFLSDTEPRLKRSVSTLSLPEFTLVDGQEQPILREVDRDRLRLKNAPHSVARMDSPGFPPRMEQQPSKPTTPLMPLSSIEEAPPIEPVTNVMRAAAEMQPLLERNGEHSSGEDTEK</sequence>
<dbReference type="PROSITE" id="PS50835">
    <property type="entry name" value="IG_LIKE"/>
    <property type="match status" value="1"/>
</dbReference>
<reference evidence="4" key="1">
    <citation type="journal article" date="2013" name="Genetics">
        <title>The draft genome and transcriptome of Panagrellus redivivus are shaped by the harsh demands of a free-living lifestyle.</title>
        <authorList>
            <person name="Srinivasan J."/>
            <person name="Dillman A.R."/>
            <person name="Macchietto M.G."/>
            <person name="Heikkinen L."/>
            <person name="Lakso M."/>
            <person name="Fracchia K.M."/>
            <person name="Antoshechkin I."/>
            <person name="Mortazavi A."/>
            <person name="Wong G."/>
            <person name="Sternberg P.W."/>
        </authorList>
    </citation>
    <scope>NUCLEOTIDE SEQUENCE [LARGE SCALE GENOMIC DNA]</scope>
    <source>
        <strain evidence="4">MT8872</strain>
    </source>
</reference>
<evidence type="ECO:0000313" key="4">
    <source>
        <dbReference type="Proteomes" id="UP000492821"/>
    </source>
</evidence>
<reference evidence="5" key="2">
    <citation type="submission" date="2020-10" db="UniProtKB">
        <authorList>
            <consortium name="WormBaseParasite"/>
        </authorList>
    </citation>
    <scope>IDENTIFICATION</scope>
</reference>
<feature type="domain" description="Ig-like" evidence="3">
    <location>
        <begin position="80"/>
        <end position="194"/>
    </location>
</feature>
<dbReference type="InterPro" id="IPR007110">
    <property type="entry name" value="Ig-like_dom"/>
</dbReference>
<organism evidence="4 5">
    <name type="scientific">Panagrellus redivivus</name>
    <name type="common">Microworm</name>
    <dbReference type="NCBI Taxonomy" id="6233"/>
    <lineage>
        <taxon>Eukaryota</taxon>
        <taxon>Metazoa</taxon>
        <taxon>Ecdysozoa</taxon>
        <taxon>Nematoda</taxon>
        <taxon>Chromadorea</taxon>
        <taxon>Rhabditida</taxon>
        <taxon>Tylenchina</taxon>
        <taxon>Panagrolaimomorpha</taxon>
        <taxon>Panagrolaimoidea</taxon>
        <taxon>Panagrolaimidae</taxon>
        <taxon>Panagrellus</taxon>
    </lineage>
</organism>
<name>A0A7E4UPY0_PANRE</name>
<feature type="transmembrane region" description="Helical" evidence="2">
    <location>
        <begin position="217"/>
        <end position="242"/>
    </location>
</feature>
<evidence type="ECO:0000256" key="1">
    <source>
        <dbReference type="SAM" id="MobiDB-lite"/>
    </source>
</evidence>
<dbReference type="WBParaSite" id="Pan_g11353.t1">
    <property type="protein sequence ID" value="Pan_g11353.t1"/>
    <property type="gene ID" value="Pan_g11353"/>
</dbReference>
<keyword evidence="2" id="KW-0812">Transmembrane</keyword>
<evidence type="ECO:0000313" key="5">
    <source>
        <dbReference type="WBParaSite" id="Pan_g11353.t1"/>
    </source>
</evidence>
<proteinExistence type="predicted"/>
<protein>
    <submittedName>
        <fullName evidence="5">Ig-like domain-containing protein</fullName>
    </submittedName>
</protein>
<feature type="region of interest" description="Disordered" evidence="1">
    <location>
        <begin position="459"/>
        <end position="487"/>
    </location>
</feature>
<keyword evidence="2" id="KW-0472">Membrane</keyword>
<dbReference type="Proteomes" id="UP000492821">
    <property type="component" value="Unassembled WGS sequence"/>
</dbReference>
<accession>A0A7E4UPY0</accession>
<dbReference type="AlphaFoldDB" id="A0A7E4UPY0"/>
<keyword evidence="2" id="KW-1133">Transmembrane helix</keyword>
<evidence type="ECO:0000256" key="2">
    <source>
        <dbReference type="SAM" id="Phobius"/>
    </source>
</evidence>